<evidence type="ECO:0000256" key="1">
    <source>
        <dbReference type="SAM" id="MobiDB-lite"/>
    </source>
</evidence>
<feature type="region of interest" description="Disordered" evidence="1">
    <location>
        <begin position="59"/>
        <end position="86"/>
    </location>
</feature>
<keyword evidence="3" id="KW-1185">Reference proteome</keyword>
<evidence type="ECO:0000313" key="3">
    <source>
        <dbReference type="Proteomes" id="UP001529510"/>
    </source>
</evidence>
<feature type="non-terminal residue" evidence="2">
    <location>
        <position position="1"/>
    </location>
</feature>
<protein>
    <submittedName>
        <fullName evidence="2">Uncharacterized protein</fullName>
    </submittedName>
</protein>
<feature type="non-terminal residue" evidence="2">
    <location>
        <position position="86"/>
    </location>
</feature>
<organism evidence="2 3">
    <name type="scientific">Cirrhinus mrigala</name>
    <name type="common">Mrigala</name>
    <dbReference type="NCBI Taxonomy" id="683832"/>
    <lineage>
        <taxon>Eukaryota</taxon>
        <taxon>Metazoa</taxon>
        <taxon>Chordata</taxon>
        <taxon>Craniata</taxon>
        <taxon>Vertebrata</taxon>
        <taxon>Euteleostomi</taxon>
        <taxon>Actinopterygii</taxon>
        <taxon>Neopterygii</taxon>
        <taxon>Teleostei</taxon>
        <taxon>Ostariophysi</taxon>
        <taxon>Cypriniformes</taxon>
        <taxon>Cyprinidae</taxon>
        <taxon>Labeoninae</taxon>
        <taxon>Labeonini</taxon>
        <taxon>Cirrhinus</taxon>
    </lineage>
</organism>
<dbReference type="AlphaFoldDB" id="A0ABD0S0P0"/>
<accession>A0ABD0S0P0</accession>
<gene>
    <name evidence="2" type="ORF">M9458_001586</name>
</gene>
<name>A0ABD0S0P0_CIRMR</name>
<dbReference type="Proteomes" id="UP001529510">
    <property type="component" value="Unassembled WGS sequence"/>
</dbReference>
<comment type="caution">
    <text evidence="2">The sequence shown here is derived from an EMBL/GenBank/DDBJ whole genome shotgun (WGS) entry which is preliminary data.</text>
</comment>
<reference evidence="2 3" key="1">
    <citation type="submission" date="2024-05" db="EMBL/GenBank/DDBJ databases">
        <title>Genome sequencing and assembly of Indian major carp, Cirrhinus mrigala (Hamilton, 1822).</title>
        <authorList>
            <person name="Mohindra V."/>
            <person name="Chowdhury L.M."/>
            <person name="Lal K."/>
            <person name="Jena J.K."/>
        </authorList>
    </citation>
    <scope>NUCLEOTIDE SEQUENCE [LARGE SCALE GENOMIC DNA]</scope>
    <source>
        <strain evidence="2">CM1030</strain>
        <tissue evidence="2">Blood</tissue>
    </source>
</reference>
<dbReference type="EMBL" id="JAMKFB020000001">
    <property type="protein sequence ID" value="KAL0203568.1"/>
    <property type="molecule type" value="Genomic_DNA"/>
</dbReference>
<proteinExistence type="predicted"/>
<evidence type="ECO:0000313" key="2">
    <source>
        <dbReference type="EMBL" id="KAL0203568.1"/>
    </source>
</evidence>
<sequence>YESLDNLHTTNSWSKQSYTSSIANRPHSVLGSTHRIGRSSLSPGSAIFSTGVKQSTLFASNLPTPPFATTPELSGPESRPNPQQRR</sequence>